<dbReference type="AlphaFoldDB" id="A0A150M792"/>
<gene>
    <name evidence="1" type="ORF">B4135_2032</name>
</gene>
<reference evidence="1 2" key="1">
    <citation type="submission" date="2016-01" db="EMBL/GenBank/DDBJ databases">
        <title>Draft Genome Sequences of Seven Thermophilic Sporeformers Isolated from Foods.</title>
        <authorList>
            <person name="Berendsen E.M."/>
            <person name="Wells-Bennik M.H."/>
            <person name="Krawcyk A.O."/>
            <person name="De Jong A."/>
            <person name="Holsappel S."/>
            <person name="Eijlander R.T."/>
            <person name="Kuipers O.P."/>
        </authorList>
    </citation>
    <scope>NUCLEOTIDE SEQUENCE [LARGE SCALE GENOMIC DNA]</scope>
    <source>
        <strain evidence="1 2">B4135</strain>
    </source>
</reference>
<name>A0A150M792_9BACI</name>
<accession>A0A150M792</accession>
<protein>
    <submittedName>
        <fullName evidence="1">Uncharacterized protein</fullName>
    </submittedName>
</protein>
<comment type="caution">
    <text evidence="1">The sequence shown here is derived from an EMBL/GenBank/DDBJ whole genome shotgun (WGS) entry which is preliminary data.</text>
</comment>
<proteinExistence type="predicted"/>
<evidence type="ECO:0000313" key="2">
    <source>
        <dbReference type="Proteomes" id="UP000075683"/>
    </source>
</evidence>
<organism evidence="1 2">
    <name type="scientific">Caldibacillus debilis</name>
    <dbReference type="NCBI Taxonomy" id="301148"/>
    <lineage>
        <taxon>Bacteria</taxon>
        <taxon>Bacillati</taxon>
        <taxon>Bacillota</taxon>
        <taxon>Bacilli</taxon>
        <taxon>Bacillales</taxon>
        <taxon>Bacillaceae</taxon>
        <taxon>Caldibacillus</taxon>
    </lineage>
</organism>
<evidence type="ECO:0000313" key="1">
    <source>
        <dbReference type="EMBL" id="KYD20256.1"/>
    </source>
</evidence>
<dbReference type="EMBL" id="LQYT01000036">
    <property type="protein sequence ID" value="KYD20256.1"/>
    <property type="molecule type" value="Genomic_DNA"/>
</dbReference>
<dbReference type="Proteomes" id="UP000075683">
    <property type="component" value="Unassembled WGS sequence"/>
</dbReference>
<sequence>MCASKKAAPPFESPGNFPVPAPSMPACGSPVREPKRVTLYGFKICGCR</sequence>